<keyword evidence="1" id="KW-0812">Transmembrane</keyword>
<name>A0AAP0I2B3_9MAGN</name>
<sequence length="87" mass="10056">MNRGCWFTAGAAELLHLSLSLFLVVSLSSPLFFYPILSFYFLFFYFVFQLKCVLEIRSTRITRQFNNFTSLSTASKFGQNCLESSKL</sequence>
<dbReference type="Proteomes" id="UP001419268">
    <property type="component" value="Unassembled WGS sequence"/>
</dbReference>
<evidence type="ECO:0000256" key="1">
    <source>
        <dbReference type="SAM" id="Phobius"/>
    </source>
</evidence>
<evidence type="ECO:0000313" key="3">
    <source>
        <dbReference type="Proteomes" id="UP001419268"/>
    </source>
</evidence>
<proteinExistence type="predicted"/>
<gene>
    <name evidence="2" type="ORF">Scep_022625</name>
</gene>
<dbReference type="EMBL" id="JBBNAG010000009">
    <property type="protein sequence ID" value="KAK9105781.1"/>
    <property type="molecule type" value="Genomic_DNA"/>
</dbReference>
<evidence type="ECO:0000313" key="2">
    <source>
        <dbReference type="EMBL" id="KAK9105781.1"/>
    </source>
</evidence>
<dbReference type="AlphaFoldDB" id="A0AAP0I2B3"/>
<accession>A0AAP0I2B3</accession>
<keyword evidence="1" id="KW-0472">Membrane</keyword>
<organism evidence="2 3">
    <name type="scientific">Stephania cephalantha</name>
    <dbReference type="NCBI Taxonomy" id="152367"/>
    <lineage>
        <taxon>Eukaryota</taxon>
        <taxon>Viridiplantae</taxon>
        <taxon>Streptophyta</taxon>
        <taxon>Embryophyta</taxon>
        <taxon>Tracheophyta</taxon>
        <taxon>Spermatophyta</taxon>
        <taxon>Magnoliopsida</taxon>
        <taxon>Ranunculales</taxon>
        <taxon>Menispermaceae</taxon>
        <taxon>Menispermoideae</taxon>
        <taxon>Cissampelideae</taxon>
        <taxon>Stephania</taxon>
    </lineage>
</organism>
<feature type="transmembrane region" description="Helical" evidence="1">
    <location>
        <begin position="7"/>
        <end position="25"/>
    </location>
</feature>
<keyword evidence="3" id="KW-1185">Reference proteome</keyword>
<keyword evidence="1" id="KW-1133">Transmembrane helix</keyword>
<reference evidence="2 3" key="1">
    <citation type="submission" date="2024-01" db="EMBL/GenBank/DDBJ databases">
        <title>Genome assemblies of Stephania.</title>
        <authorList>
            <person name="Yang L."/>
        </authorList>
    </citation>
    <scope>NUCLEOTIDE SEQUENCE [LARGE SCALE GENOMIC DNA]</scope>
    <source>
        <strain evidence="2">JXDWG</strain>
        <tissue evidence="2">Leaf</tissue>
    </source>
</reference>
<feature type="transmembrane region" description="Helical" evidence="1">
    <location>
        <begin position="31"/>
        <end position="54"/>
    </location>
</feature>
<comment type="caution">
    <text evidence="2">The sequence shown here is derived from an EMBL/GenBank/DDBJ whole genome shotgun (WGS) entry which is preliminary data.</text>
</comment>
<protein>
    <submittedName>
        <fullName evidence="2">Uncharacterized protein</fullName>
    </submittedName>
</protein>